<dbReference type="InterPro" id="IPR019606">
    <property type="entry name" value="GerMN"/>
</dbReference>
<feature type="domain" description="GerMN" evidence="2">
    <location>
        <begin position="246"/>
        <end position="337"/>
    </location>
</feature>
<dbReference type="InterPro" id="IPR018911">
    <property type="entry name" value="Gmad2_Ig-like_dom"/>
</dbReference>
<dbReference type="Pfam" id="PF10646">
    <property type="entry name" value="Germane"/>
    <property type="match status" value="1"/>
</dbReference>
<dbReference type="AlphaFoldDB" id="A0A1F5SUM4"/>
<sequence>MPRHNNFKFIKNRTYAVNCLKRRFFKRVSHKKMKILKITGFIVLILAIVVIAILGFRLLNGPEDAWICQNGQWVKRGNPSAPRPTAACGQATDGITSTSTWQAEIEVFTPQSGQIIKSPLTVAGQVRGNWFFEASFPIKLADSQGLEVAASYAQSIGNWMTEDFVPYSGELKFQVDATTTGQLILKNDNLSGLPQYDKEIMIPVLISPAPAFTVKAFFSNANLDPEFSCNRAFPVTRSTAKTEAVARAALEQLLSGPSELEKKLGFITSINAGVKIQKLTIENGTAKVDFDEAMEKGIGGSCRVSAIRAQITETLKQFPTVNNVIISVNGRTEDILQP</sequence>
<dbReference type="Proteomes" id="UP000176915">
    <property type="component" value="Unassembled WGS sequence"/>
</dbReference>
<evidence type="ECO:0000313" key="3">
    <source>
        <dbReference type="EMBL" id="OGF30427.1"/>
    </source>
</evidence>
<dbReference type="Pfam" id="PF10648">
    <property type="entry name" value="Gmad2"/>
    <property type="match status" value="1"/>
</dbReference>
<proteinExistence type="predicted"/>
<evidence type="ECO:0000259" key="2">
    <source>
        <dbReference type="SMART" id="SM00909"/>
    </source>
</evidence>
<organism evidence="3 4">
    <name type="scientific">Candidatus Falkowbacteria bacterium RIFCSPLOWO2_12_FULL_45_13</name>
    <dbReference type="NCBI Taxonomy" id="1797991"/>
    <lineage>
        <taxon>Bacteria</taxon>
        <taxon>Candidatus Falkowiibacteriota</taxon>
    </lineage>
</organism>
<feature type="transmembrane region" description="Helical" evidence="1">
    <location>
        <begin position="35"/>
        <end position="59"/>
    </location>
</feature>
<name>A0A1F5SUM4_9BACT</name>
<protein>
    <recommendedName>
        <fullName evidence="2">GerMN domain-containing protein</fullName>
    </recommendedName>
</protein>
<dbReference type="SMART" id="SM00909">
    <property type="entry name" value="Germane"/>
    <property type="match status" value="1"/>
</dbReference>
<keyword evidence="1" id="KW-1133">Transmembrane helix</keyword>
<accession>A0A1F5SUM4</accession>
<gene>
    <name evidence="3" type="ORF">A3H09_02150</name>
</gene>
<comment type="caution">
    <text evidence="3">The sequence shown here is derived from an EMBL/GenBank/DDBJ whole genome shotgun (WGS) entry which is preliminary data.</text>
</comment>
<keyword evidence="1" id="KW-0472">Membrane</keyword>
<reference evidence="3 4" key="1">
    <citation type="journal article" date="2016" name="Nat. Commun.">
        <title>Thousands of microbial genomes shed light on interconnected biogeochemical processes in an aquifer system.</title>
        <authorList>
            <person name="Anantharaman K."/>
            <person name="Brown C.T."/>
            <person name="Hug L.A."/>
            <person name="Sharon I."/>
            <person name="Castelle C.J."/>
            <person name="Probst A.J."/>
            <person name="Thomas B.C."/>
            <person name="Singh A."/>
            <person name="Wilkins M.J."/>
            <person name="Karaoz U."/>
            <person name="Brodie E.L."/>
            <person name="Williams K.H."/>
            <person name="Hubbard S.S."/>
            <person name="Banfield J.F."/>
        </authorList>
    </citation>
    <scope>NUCLEOTIDE SEQUENCE [LARGE SCALE GENOMIC DNA]</scope>
</reference>
<evidence type="ECO:0000256" key="1">
    <source>
        <dbReference type="SAM" id="Phobius"/>
    </source>
</evidence>
<keyword evidence="1" id="KW-0812">Transmembrane</keyword>
<dbReference type="EMBL" id="MFFY01000052">
    <property type="protein sequence ID" value="OGF30427.1"/>
    <property type="molecule type" value="Genomic_DNA"/>
</dbReference>
<evidence type="ECO:0000313" key="4">
    <source>
        <dbReference type="Proteomes" id="UP000176915"/>
    </source>
</evidence>